<keyword evidence="3" id="KW-1185">Reference proteome</keyword>
<evidence type="ECO:0000256" key="1">
    <source>
        <dbReference type="SAM" id="MobiDB-lite"/>
    </source>
</evidence>
<name>A0AAU9NGQ5_9ASTR</name>
<gene>
    <name evidence="2" type="ORF">LVIROSA_LOCUS23343</name>
</gene>
<dbReference type="EMBL" id="CAKMRJ010004445">
    <property type="protein sequence ID" value="CAH1436998.1"/>
    <property type="molecule type" value="Genomic_DNA"/>
</dbReference>
<sequence>MNFHLFVPPKEPVNEAEITPAETESVINIFKQPNNQTPEQMEAFIKELQSTARKPPQAVSVTVRSPSESDKDEPNSSLVPMKRRRRDLRPVVLIIEPVQQSVSIVEPAQVHEDVQSPIIEPA</sequence>
<comment type="caution">
    <text evidence="2">The sequence shown here is derived from an EMBL/GenBank/DDBJ whole genome shotgun (WGS) entry which is preliminary data.</text>
</comment>
<proteinExistence type="predicted"/>
<reference evidence="2 3" key="1">
    <citation type="submission" date="2022-01" db="EMBL/GenBank/DDBJ databases">
        <authorList>
            <person name="Xiong W."/>
            <person name="Schranz E."/>
        </authorList>
    </citation>
    <scope>NUCLEOTIDE SEQUENCE [LARGE SCALE GENOMIC DNA]</scope>
</reference>
<dbReference type="Proteomes" id="UP001157418">
    <property type="component" value="Unassembled WGS sequence"/>
</dbReference>
<evidence type="ECO:0000313" key="2">
    <source>
        <dbReference type="EMBL" id="CAH1436998.1"/>
    </source>
</evidence>
<evidence type="ECO:0000313" key="3">
    <source>
        <dbReference type="Proteomes" id="UP001157418"/>
    </source>
</evidence>
<protein>
    <submittedName>
        <fullName evidence="2">Uncharacterized protein</fullName>
    </submittedName>
</protein>
<dbReference type="AlphaFoldDB" id="A0AAU9NGQ5"/>
<accession>A0AAU9NGQ5</accession>
<feature type="region of interest" description="Disordered" evidence="1">
    <location>
        <begin position="49"/>
        <end position="83"/>
    </location>
</feature>
<organism evidence="2 3">
    <name type="scientific">Lactuca virosa</name>
    <dbReference type="NCBI Taxonomy" id="75947"/>
    <lineage>
        <taxon>Eukaryota</taxon>
        <taxon>Viridiplantae</taxon>
        <taxon>Streptophyta</taxon>
        <taxon>Embryophyta</taxon>
        <taxon>Tracheophyta</taxon>
        <taxon>Spermatophyta</taxon>
        <taxon>Magnoliopsida</taxon>
        <taxon>eudicotyledons</taxon>
        <taxon>Gunneridae</taxon>
        <taxon>Pentapetalae</taxon>
        <taxon>asterids</taxon>
        <taxon>campanulids</taxon>
        <taxon>Asterales</taxon>
        <taxon>Asteraceae</taxon>
        <taxon>Cichorioideae</taxon>
        <taxon>Cichorieae</taxon>
        <taxon>Lactucinae</taxon>
        <taxon>Lactuca</taxon>
    </lineage>
</organism>